<dbReference type="RefSeq" id="WP_113958752.1">
    <property type="nucleotide sequence ID" value="NZ_QNRR01000004.1"/>
</dbReference>
<protein>
    <recommendedName>
        <fullName evidence="1">VOC domain-containing protein</fullName>
    </recommendedName>
</protein>
<keyword evidence="3" id="KW-1185">Reference proteome</keyword>
<evidence type="ECO:0000259" key="1">
    <source>
        <dbReference type="PROSITE" id="PS51819"/>
    </source>
</evidence>
<feature type="domain" description="VOC" evidence="1">
    <location>
        <begin position="4"/>
        <end position="129"/>
    </location>
</feature>
<accession>A0A366HP26</accession>
<name>A0A366HP26_9BACT</name>
<reference evidence="2 3" key="1">
    <citation type="submission" date="2018-06" db="EMBL/GenBank/DDBJ databases">
        <title>Genomic Encyclopedia of Type Strains, Phase IV (KMG-IV): sequencing the most valuable type-strain genomes for metagenomic binning, comparative biology and taxonomic classification.</title>
        <authorList>
            <person name="Goeker M."/>
        </authorList>
    </citation>
    <scope>NUCLEOTIDE SEQUENCE [LARGE SCALE GENOMIC DNA]</scope>
    <source>
        <strain evidence="2 3">DSM 25532</strain>
    </source>
</reference>
<dbReference type="PROSITE" id="PS51819">
    <property type="entry name" value="VOC"/>
    <property type="match status" value="1"/>
</dbReference>
<sequence>MEPRISLLTLGVTDLPRAVRFYRDGLGFSTTYEEGGPVAFFRTAGVRLALYPFHALAEDISKDTPVAATGSPGITIAHNVREKAQVAEVLALAEKAGATIVKPAQDAPWGGHYGYFRDLDGHYWEVAWNPFFAIGEDGLLDIG</sequence>
<dbReference type="InterPro" id="IPR004360">
    <property type="entry name" value="Glyas_Fos-R_dOase_dom"/>
</dbReference>
<dbReference type="CDD" id="cd07251">
    <property type="entry name" value="VOC_like"/>
    <property type="match status" value="1"/>
</dbReference>
<proteinExistence type="predicted"/>
<gene>
    <name evidence="2" type="ORF">DES53_104154</name>
</gene>
<evidence type="ECO:0000313" key="2">
    <source>
        <dbReference type="EMBL" id="RBP44335.1"/>
    </source>
</evidence>
<dbReference type="SUPFAM" id="SSF54593">
    <property type="entry name" value="Glyoxalase/Bleomycin resistance protein/Dihydroxybiphenyl dioxygenase"/>
    <property type="match status" value="1"/>
</dbReference>
<organism evidence="2 3">
    <name type="scientific">Roseimicrobium gellanilyticum</name>
    <dbReference type="NCBI Taxonomy" id="748857"/>
    <lineage>
        <taxon>Bacteria</taxon>
        <taxon>Pseudomonadati</taxon>
        <taxon>Verrucomicrobiota</taxon>
        <taxon>Verrucomicrobiia</taxon>
        <taxon>Verrucomicrobiales</taxon>
        <taxon>Verrucomicrobiaceae</taxon>
        <taxon>Roseimicrobium</taxon>
    </lineage>
</organism>
<dbReference type="Proteomes" id="UP000253426">
    <property type="component" value="Unassembled WGS sequence"/>
</dbReference>
<comment type="caution">
    <text evidence="2">The sequence shown here is derived from an EMBL/GenBank/DDBJ whole genome shotgun (WGS) entry which is preliminary data.</text>
</comment>
<dbReference type="PANTHER" id="PTHR36503">
    <property type="entry name" value="BLR2520 PROTEIN"/>
    <property type="match status" value="1"/>
</dbReference>
<dbReference type="Gene3D" id="3.10.180.10">
    <property type="entry name" value="2,3-Dihydroxybiphenyl 1,2-Dioxygenase, domain 1"/>
    <property type="match status" value="1"/>
</dbReference>
<dbReference type="InterPro" id="IPR037523">
    <property type="entry name" value="VOC_core"/>
</dbReference>
<dbReference type="EMBL" id="QNRR01000004">
    <property type="protein sequence ID" value="RBP44335.1"/>
    <property type="molecule type" value="Genomic_DNA"/>
</dbReference>
<dbReference type="OrthoDB" id="9796521at2"/>
<evidence type="ECO:0000313" key="3">
    <source>
        <dbReference type="Proteomes" id="UP000253426"/>
    </source>
</evidence>
<dbReference type="Pfam" id="PF00903">
    <property type="entry name" value="Glyoxalase"/>
    <property type="match status" value="1"/>
</dbReference>
<dbReference type="InterPro" id="IPR029068">
    <property type="entry name" value="Glyas_Bleomycin-R_OHBP_Dase"/>
</dbReference>
<dbReference type="PANTHER" id="PTHR36503:SF1">
    <property type="entry name" value="BLR2520 PROTEIN"/>
    <property type="match status" value="1"/>
</dbReference>
<dbReference type="AlphaFoldDB" id="A0A366HP26"/>